<name>A0A9E2S6A2_9BACT</name>
<proteinExistence type="predicted"/>
<dbReference type="Proteomes" id="UP000812270">
    <property type="component" value="Unassembled WGS sequence"/>
</dbReference>
<dbReference type="PIRSF" id="PIRSF024492">
    <property type="entry name" value="UCP024492"/>
    <property type="match status" value="1"/>
</dbReference>
<organism evidence="1 2">
    <name type="scientific">Pinibacter aurantiacus</name>
    <dbReference type="NCBI Taxonomy" id="2851599"/>
    <lineage>
        <taxon>Bacteria</taxon>
        <taxon>Pseudomonadati</taxon>
        <taxon>Bacteroidota</taxon>
        <taxon>Chitinophagia</taxon>
        <taxon>Chitinophagales</taxon>
        <taxon>Chitinophagaceae</taxon>
        <taxon>Pinibacter</taxon>
    </lineage>
</organism>
<gene>
    <name evidence="1" type="ORF">KTO63_09815</name>
</gene>
<evidence type="ECO:0000313" key="2">
    <source>
        <dbReference type="Proteomes" id="UP000812270"/>
    </source>
</evidence>
<dbReference type="AlphaFoldDB" id="A0A9E2S6A2"/>
<comment type="caution">
    <text evidence="1">The sequence shown here is derived from an EMBL/GenBank/DDBJ whole genome shotgun (WGS) entry which is preliminary data.</text>
</comment>
<evidence type="ECO:0000313" key="1">
    <source>
        <dbReference type="EMBL" id="MBV4357443.1"/>
    </source>
</evidence>
<dbReference type="PANTHER" id="PTHR39337:SF1">
    <property type="entry name" value="BLR5642 PROTEIN"/>
    <property type="match status" value="1"/>
</dbReference>
<dbReference type="InterPro" id="IPR014519">
    <property type="entry name" value="UCP024492"/>
</dbReference>
<keyword evidence="2" id="KW-1185">Reference proteome</keyword>
<dbReference type="InterPro" id="IPR007438">
    <property type="entry name" value="DUF488"/>
</dbReference>
<dbReference type="RefSeq" id="WP_217791088.1">
    <property type="nucleotide sequence ID" value="NZ_JAHSPG010000006.1"/>
</dbReference>
<dbReference type="PANTHER" id="PTHR39337">
    <property type="entry name" value="BLR5642 PROTEIN"/>
    <property type="match status" value="1"/>
</dbReference>
<protein>
    <submittedName>
        <fullName evidence="1">DUF488 domain-containing protein</fullName>
    </submittedName>
</protein>
<dbReference type="Pfam" id="PF04343">
    <property type="entry name" value="DUF488"/>
    <property type="match status" value="1"/>
</dbReference>
<accession>A0A9E2S6A2</accession>
<dbReference type="EMBL" id="JAHSPG010000006">
    <property type="protein sequence ID" value="MBV4357443.1"/>
    <property type="molecule type" value="Genomic_DNA"/>
</dbReference>
<sequence>MIKHPIYTIGHGTRTIEEFIALLKQFDIQYLIDVRSIPYSKHNPQYIARKLADTLKDNNITYLFMGEALGGRPANSKFYDEKGKVNYDLLAETEAFKNGIKRIETAYEKNIRVVLMCSESKPSECHRSKLIGKVLNELNVDVQHIDENGELRSQNEIAN</sequence>
<reference evidence="1" key="1">
    <citation type="submission" date="2021-06" db="EMBL/GenBank/DDBJ databases">
        <authorList>
            <person name="Huq M.A."/>
        </authorList>
    </citation>
    <scope>NUCLEOTIDE SEQUENCE</scope>
    <source>
        <strain evidence="1">MAH-26</strain>
    </source>
</reference>